<dbReference type="EMBL" id="QKUF01000042">
    <property type="protein sequence ID" value="PZW20543.1"/>
    <property type="molecule type" value="Genomic_DNA"/>
</dbReference>
<comment type="caution">
    <text evidence="1">The sequence shown here is derived from an EMBL/GenBank/DDBJ whole genome shotgun (WGS) entry which is preliminary data.</text>
</comment>
<dbReference type="Proteomes" id="UP000248806">
    <property type="component" value="Unassembled WGS sequence"/>
</dbReference>
<organism evidence="1 2">
    <name type="scientific">Thermosporothrix hazakensis</name>
    <dbReference type="NCBI Taxonomy" id="644383"/>
    <lineage>
        <taxon>Bacteria</taxon>
        <taxon>Bacillati</taxon>
        <taxon>Chloroflexota</taxon>
        <taxon>Ktedonobacteria</taxon>
        <taxon>Ktedonobacterales</taxon>
        <taxon>Thermosporotrichaceae</taxon>
        <taxon>Thermosporothrix</taxon>
    </lineage>
</organism>
<accession>A0A326TV93</accession>
<sequence>MRKMQNGLGKPFIQVLPVAHLHPHDFDGPHKDRVGGQLMCSPFVSDSVCDVFHERIRYAGQ</sequence>
<evidence type="ECO:0000313" key="1">
    <source>
        <dbReference type="EMBL" id="PZW20543.1"/>
    </source>
</evidence>
<name>A0A326TV93_THEHA</name>
<reference evidence="1 2" key="1">
    <citation type="submission" date="2018-06" db="EMBL/GenBank/DDBJ databases">
        <title>Genomic Encyclopedia of Archaeal and Bacterial Type Strains, Phase II (KMG-II): from individual species to whole genera.</title>
        <authorList>
            <person name="Goeker M."/>
        </authorList>
    </citation>
    <scope>NUCLEOTIDE SEQUENCE [LARGE SCALE GENOMIC DNA]</scope>
    <source>
        <strain evidence="1 2">ATCC BAA-1881</strain>
    </source>
</reference>
<evidence type="ECO:0000313" key="2">
    <source>
        <dbReference type="Proteomes" id="UP000248806"/>
    </source>
</evidence>
<keyword evidence="2" id="KW-1185">Reference proteome</keyword>
<gene>
    <name evidence="1" type="ORF">EI42_05916</name>
</gene>
<dbReference type="AlphaFoldDB" id="A0A326TV93"/>
<protein>
    <submittedName>
        <fullName evidence="1">Uncharacterized protein</fullName>
    </submittedName>
</protein>
<proteinExistence type="predicted"/>